<dbReference type="EC" id="1.8.4.2" evidence="1"/>
<keyword evidence="1" id="KW-0560">Oxidoreductase</keyword>
<evidence type="ECO:0000313" key="2">
    <source>
        <dbReference type="Proteomes" id="UP000675881"/>
    </source>
</evidence>
<proteinExistence type="predicted"/>
<dbReference type="AlphaFoldDB" id="A0A817FC05"/>
<reference evidence="1" key="1">
    <citation type="submission" date="2021-02" db="EMBL/GenBank/DDBJ databases">
        <authorList>
            <person name="Bekaert M."/>
        </authorList>
    </citation>
    <scope>NUCLEOTIDE SEQUENCE</scope>
    <source>
        <strain evidence="1">IoA-00</strain>
    </source>
</reference>
<accession>A0A817FC05</accession>
<comment type="caution">
    <text evidence="1">The sequence shown here is derived from an EMBL/GenBank/DDBJ whole genome shotgun (WGS) entry which is preliminary data.</text>
</comment>
<dbReference type="EMBL" id="CAJNVT010000067">
    <property type="protein sequence ID" value="CAF2744455.1"/>
    <property type="molecule type" value="Genomic_DNA"/>
</dbReference>
<keyword evidence="2" id="KW-1185">Reference proteome</keyword>
<organism evidence="1 2">
    <name type="scientific">Lepeophtheirus salmonis</name>
    <name type="common">Salmon louse</name>
    <name type="synonym">Caligus salmonis</name>
    <dbReference type="NCBI Taxonomy" id="72036"/>
    <lineage>
        <taxon>Eukaryota</taxon>
        <taxon>Metazoa</taxon>
        <taxon>Ecdysozoa</taxon>
        <taxon>Arthropoda</taxon>
        <taxon>Crustacea</taxon>
        <taxon>Multicrustacea</taxon>
        <taxon>Hexanauplia</taxon>
        <taxon>Copepoda</taxon>
        <taxon>Siphonostomatoida</taxon>
        <taxon>Caligidae</taxon>
        <taxon>Lepeophtheirus</taxon>
    </lineage>
</organism>
<dbReference type="GO" id="GO:0019153">
    <property type="term" value="F:protein-disulfide reductase (glutathione) activity"/>
    <property type="evidence" value="ECO:0007669"/>
    <property type="project" value="UniProtKB-EC"/>
</dbReference>
<protein>
    <submittedName>
        <fullName evidence="1">TXNDC12</fullName>
        <ecNumber evidence="1">1.8.4.2</ecNumber>
    </submittedName>
</protein>
<dbReference type="Proteomes" id="UP000675881">
    <property type="component" value="Unassembled WGS sequence"/>
</dbReference>
<evidence type="ECO:0000313" key="1">
    <source>
        <dbReference type="EMBL" id="CAF2744455.1"/>
    </source>
</evidence>
<gene>
    <name evidence="1" type="ORF">LSAA_215</name>
</gene>
<name>A0A817FC05_LEPSM</name>
<sequence length="184" mass="20336">MHTCLGTILSCAGLKRRDPGGVRYLAERWTTLEKSKIASLIAANPGYSTSAILETLVQQLGTTDNISGGQPKGFFDCSQYYDDDARQRGPEDAQGRQAILDCLTNREDMGLLQLAKCPGGYKNTWCVACKRSNVKAKEGKELVVLKLRLSDGGYVPKAFEVEPQIRKWWKDIFGASSVEDNRTV</sequence>